<dbReference type="PANTHER" id="PTHR42701">
    <property type="entry name" value="IMIDAZOLE GLYCEROL PHOSPHATE SYNTHASE SUBUNIT HISH"/>
    <property type="match status" value="1"/>
</dbReference>
<dbReference type="NCBIfam" id="TIGR01855">
    <property type="entry name" value="IMP_synth_hisH"/>
    <property type="match status" value="1"/>
</dbReference>
<comment type="catalytic activity">
    <reaction evidence="8">
        <text>5-[(5-phospho-1-deoxy-D-ribulos-1-ylimino)methylamino]-1-(5-phospho-beta-D-ribosyl)imidazole-4-carboxamide + L-glutamine = D-erythro-1-(imidazol-4-yl)glycerol 3-phosphate + 5-amino-1-(5-phospho-beta-D-ribosyl)imidazole-4-carboxamide + L-glutamate + H(+)</text>
        <dbReference type="Rhea" id="RHEA:24793"/>
        <dbReference type="ChEBI" id="CHEBI:15378"/>
        <dbReference type="ChEBI" id="CHEBI:29985"/>
        <dbReference type="ChEBI" id="CHEBI:58278"/>
        <dbReference type="ChEBI" id="CHEBI:58359"/>
        <dbReference type="ChEBI" id="CHEBI:58475"/>
        <dbReference type="ChEBI" id="CHEBI:58525"/>
        <dbReference type="EC" id="4.3.2.10"/>
    </reaction>
</comment>
<dbReference type="AlphaFoldDB" id="K7YUQ3"/>
<dbReference type="InterPro" id="IPR010139">
    <property type="entry name" value="Imidazole-glycPsynth_HisH"/>
</dbReference>
<protein>
    <submittedName>
        <fullName evidence="12">Imidazole glycerol phosphate synthase subunit HisH</fullName>
    </submittedName>
</protein>
<dbReference type="Gene3D" id="3.40.50.880">
    <property type="match status" value="1"/>
</dbReference>
<name>K7YUQ3_BDEBC</name>
<reference evidence="12 13" key="1">
    <citation type="journal article" date="2012" name="BMC Genomics">
        <title>Genome analysis of a simultaneously predatory and prey-independent, novel Bdellovibrio bacteriovorus from the River Tiber, supports in silico predictions of both ancient and recent lateral gene transfer from diverse bacteria.</title>
        <authorList>
            <person name="Hobley L."/>
            <person name="Lerner T.R."/>
            <person name="Williams L.E."/>
            <person name="Lambert C."/>
            <person name="Till R."/>
            <person name="Milner D.S."/>
            <person name="Basford S.M."/>
            <person name="Capeness M.J."/>
            <person name="Fenton A.K."/>
            <person name="Atterbury R.J."/>
            <person name="Harris M.A."/>
            <person name="Sockett R.E."/>
        </authorList>
    </citation>
    <scope>NUCLEOTIDE SEQUENCE [LARGE SCALE GENOMIC DNA]</scope>
    <source>
        <strain evidence="12 13">Tiberius</strain>
    </source>
</reference>
<evidence type="ECO:0000256" key="5">
    <source>
        <dbReference type="ARBA" id="ARBA00022962"/>
    </source>
</evidence>
<dbReference type="PANTHER" id="PTHR42701:SF1">
    <property type="entry name" value="IMIDAZOLE GLYCEROL PHOSPHATE SYNTHASE SUBUNIT HISH"/>
    <property type="match status" value="1"/>
</dbReference>
<dbReference type="Proteomes" id="UP000010074">
    <property type="component" value="Chromosome"/>
</dbReference>
<dbReference type="EMBL" id="CP002930">
    <property type="protein sequence ID" value="AFY01368.1"/>
    <property type="molecule type" value="Genomic_DNA"/>
</dbReference>
<dbReference type="PROSITE" id="PS51273">
    <property type="entry name" value="GATASE_TYPE_1"/>
    <property type="match status" value="1"/>
</dbReference>
<keyword evidence="3" id="KW-0028">Amino-acid biosynthesis</keyword>
<evidence type="ECO:0000256" key="6">
    <source>
        <dbReference type="ARBA" id="ARBA00023102"/>
    </source>
</evidence>
<accession>K7YUQ3</accession>
<feature type="domain" description="Glutamine amidotransferase" evidence="11">
    <location>
        <begin position="13"/>
        <end position="175"/>
    </location>
</feature>
<dbReference type="InterPro" id="IPR017926">
    <property type="entry name" value="GATASE"/>
</dbReference>
<organism evidence="12 13">
    <name type="scientific">Bdellovibrio bacteriovorus str. Tiberius</name>
    <dbReference type="NCBI Taxonomy" id="1069642"/>
    <lineage>
        <taxon>Bacteria</taxon>
        <taxon>Pseudomonadati</taxon>
        <taxon>Bdellovibrionota</taxon>
        <taxon>Bdellovibrionia</taxon>
        <taxon>Bdellovibrionales</taxon>
        <taxon>Pseudobdellovibrionaceae</taxon>
        <taxon>Bdellovibrio</taxon>
    </lineage>
</organism>
<proteinExistence type="predicted"/>
<dbReference type="CDD" id="cd01748">
    <property type="entry name" value="GATase1_IGP_Synthase"/>
    <property type="match status" value="1"/>
</dbReference>
<evidence type="ECO:0000256" key="10">
    <source>
        <dbReference type="PIRSR" id="PIRSR000495-1"/>
    </source>
</evidence>
<dbReference type="PATRIC" id="fig|1069642.3.peg.1654"/>
<dbReference type="Pfam" id="PF00117">
    <property type="entry name" value="GATase"/>
    <property type="match status" value="1"/>
</dbReference>
<evidence type="ECO:0000256" key="2">
    <source>
        <dbReference type="ARBA" id="ARBA00011152"/>
    </source>
</evidence>
<evidence type="ECO:0000256" key="7">
    <source>
        <dbReference type="ARBA" id="ARBA00023239"/>
    </source>
</evidence>
<evidence type="ECO:0000256" key="3">
    <source>
        <dbReference type="ARBA" id="ARBA00022605"/>
    </source>
</evidence>
<dbReference type="GO" id="GO:0016829">
    <property type="term" value="F:lyase activity"/>
    <property type="evidence" value="ECO:0007669"/>
    <property type="project" value="UniProtKB-KW"/>
</dbReference>
<sequence>MITSDPEDIKKATKIVLPGVGAFSTGMEKLNEMNLIQLLNRKVLEEKVPVLGICLGMQIMCKTSEEGVGPGLGWVNADVKKFQFPLEDTLHKVPHIGWNYMVSKKEHPIVSGFDQKTRFYFVHSYYVKCNEQADVLAQTEYGIEFDSMFAVDNIIGAQFHPEKSHRFGMDLLKRFAEI</sequence>
<feature type="active site" evidence="10">
    <location>
        <position position="160"/>
    </location>
</feature>
<evidence type="ECO:0000256" key="1">
    <source>
        <dbReference type="ARBA" id="ARBA00005091"/>
    </source>
</evidence>
<dbReference type="GO" id="GO:0000105">
    <property type="term" value="P:L-histidine biosynthetic process"/>
    <property type="evidence" value="ECO:0007669"/>
    <property type="project" value="UniProtKB-UniPathway"/>
</dbReference>
<evidence type="ECO:0000259" key="11">
    <source>
        <dbReference type="Pfam" id="PF00117"/>
    </source>
</evidence>
<comment type="catalytic activity">
    <reaction evidence="9">
        <text>L-glutamine + H2O = L-glutamate + NH4(+)</text>
        <dbReference type="Rhea" id="RHEA:15889"/>
        <dbReference type="ChEBI" id="CHEBI:15377"/>
        <dbReference type="ChEBI" id="CHEBI:28938"/>
        <dbReference type="ChEBI" id="CHEBI:29985"/>
        <dbReference type="ChEBI" id="CHEBI:58359"/>
        <dbReference type="EC" id="3.5.1.2"/>
    </reaction>
</comment>
<gene>
    <name evidence="12" type="primary">hisH</name>
    <name evidence="12" type="ORF">Bdt_1673</name>
</gene>
<dbReference type="UniPathway" id="UPA00031">
    <property type="reaction ID" value="UER00010"/>
</dbReference>
<evidence type="ECO:0000313" key="13">
    <source>
        <dbReference type="Proteomes" id="UP000010074"/>
    </source>
</evidence>
<dbReference type="InterPro" id="IPR029062">
    <property type="entry name" value="Class_I_gatase-like"/>
</dbReference>
<evidence type="ECO:0000256" key="9">
    <source>
        <dbReference type="ARBA" id="ARBA00049534"/>
    </source>
</evidence>
<evidence type="ECO:0000256" key="4">
    <source>
        <dbReference type="ARBA" id="ARBA00022801"/>
    </source>
</evidence>
<dbReference type="GO" id="GO:0000107">
    <property type="term" value="F:imidazoleglycerol-phosphate synthase activity"/>
    <property type="evidence" value="ECO:0007669"/>
    <property type="project" value="RHEA"/>
</dbReference>
<dbReference type="KEGG" id="bbat:Bdt_1673"/>
<feature type="active site" description="Nucleophile" evidence="10">
    <location>
        <position position="54"/>
    </location>
</feature>
<comment type="pathway">
    <text evidence="1">Amino-acid biosynthesis; L-histidine biosynthesis; L-histidine from 5-phospho-alpha-D-ribose 1-diphosphate: step 5/9.</text>
</comment>
<comment type="subunit">
    <text evidence="2">Heterodimer of HisH and HisF.</text>
</comment>
<keyword evidence="4" id="KW-0378">Hydrolase</keyword>
<keyword evidence="5" id="KW-0315">Glutamine amidotransferase</keyword>
<dbReference type="HOGENOM" id="CLU_071837_2_0_7"/>
<dbReference type="PIRSF" id="PIRSF000495">
    <property type="entry name" value="Amidotransf_hisH"/>
    <property type="match status" value="1"/>
</dbReference>
<evidence type="ECO:0000313" key="12">
    <source>
        <dbReference type="EMBL" id="AFY01368.1"/>
    </source>
</evidence>
<keyword evidence="6" id="KW-0368">Histidine biosynthesis</keyword>
<evidence type="ECO:0000256" key="8">
    <source>
        <dbReference type="ARBA" id="ARBA00047838"/>
    </source>
</evidence>
<dbReference type="GO" id="GO:0004359">
    <property type="term" value="F:glutaminase activity"/>
    <property type="evidence" value="ECO:0007669"/>
    <property type="project" value="UniProtKB-EC"/>
</dbReference>
<dbReference type="SUPFAM" id="SSF52317">
    <property type="entry name" value="Class I glutamine amidotransferase-like"/>
    <property type="match status" value="1"/>
</dbReference>
<feature type="active site" evidence="10">
    <location>
        <position position="162"/>
    </location>
</feature>
<dbReference type="STRING" id="1069642.Bdt_1673"/>
<keyword evidence="7" id="KW-0456">Lyase</keyword>